<accession>A0ABY8USV0</accession>
<evidence type="ECO:0000256" key="1">
    <source>
        <dbReference type="ARBA" id="ARBA00022737"/>
    </source>
</evidence>
<dbReference type="PANTHER" id="PTHR24104:SF25">
    <property type="entry name" value="PROTEIN LIN-41"/>
    <property type="match status" value="1"/>
</dbReference>
<dbReference type="Gene3D" id="2.120.10.30">
    <property type="entry name" value="TolB, C-terminal domain"/>
    <property type="match status" value="2"/>
</dbReference>
<keyword evidence="7" id="KW-1185">Reference proteome</keyword>
<evidence type="ECO:0000313" key="7">
    <source>
        <dbReference type="Proteomes" id="UP001244341"/>
    </source>
</evidence>
<organism evidence="6 7">
    <name type="scientific">Tetradesmus obliquus</name>
    <name type="common">Green alga</name>
    <name type="synonym">Acutodesmus obliquus</name>
    <dbReference type="NCBI Taxonomy" id="3088"/>
    <lineage>
        <taxon>Eukaryota</taxon>
        <taxon>Viridiplantae</taxon>
        <taxon>Chlorophyta</taxon>
        <taxon>core chlorophytes</taxon>
        <taxon>Chlorophyceae</taxon>
        <taxon>CS clade</taxon>
        <taxon>Sphaeropleales</taxon>
        <taxon>Scenedesmaceae</taxon>
        <taxon>Tetradesmus</taxon>
    </lineage>
</organism>
<dbReference type="SUPFAM" id="SSF101898">
    <property type="entry name" value="NHL repeat"/>
    <property type="match status" value="1"/>
</dbReference>
<evidence type="ECO:0000256" key="2">
    <source>
        <dbReference type="PROSITE-ProRule" id="PRU00076"/>
    </source>
</evidence>
<comment type="caution">
    <text evidence="2">Lacks conserved residue(s) required for the propagation of feature annotation.</text>
</comment>
<keyword evidence="4" id="KW-0732">Signal</keyword>
<evidence type="ECO:0000313" key="6">
    <source>
        <dbReference type="EMBL" id="WIA23371.1"/>
    </source>
</evidence>
<dbReference type="PROSITE" id="PS50026">
    <property type="entry name" value="EGF_3"/>
    <property type="match status" value="1"/>
</dbReference>
<feature type="chain" id="PRO_5045072581" description="EGF-like domain-containing protein" evidence="4">
    <location>
        <begin position="22"/>
        <end position="725"/>
    </location>
</feature>
<dbReference type="Gene3D" id="2.10.25.10">
    <property type="entry name" value="Laminin"/>
    <property type="match status" value="1"/>
</dbReference>
<dbReference type="EMBL" id="CP126223">
    <property type="protein sequence ID" value="WIA23371.1"/>
    <property type="molecule type" value="Genomic_DNA"/>
</dbReference>
<dbReference type="PROSITE" id="PS51125">
    <property type="entry name" value="NHL"/>
    <property type="match status" value="1"/>
</dbReference>
<dbReference type="InterPro" id="IPR001258">
    <property type="entry name" value="NHL_repeat"/>
</dbReference>
<dbReference type="Proteomes" id="UP001244341">
    <property type="component" value="Chromosome 16b"/>
</dbReference>
<name>A0ABY8USV0_TETOB</name>
<dbReference type="PROSITE" id="PS01186">
    <property type="entry name" value="EGF_2"/>
    <property type="match status" value="1"/>
</dbReference>
<keyword evidence="1" id="KW-0677">Repeat</keyword>
<evidence type="ECO:0000256" key="3">
    <source>
        <dbReference type="PROSITE-ProRule" id="PRU00504"/>
    </source>
</evidence>
<evidence type="ECO:0000256" key="4">
    <source>
        <dbReference type="SAM" id="SignalP"/>
    </source>
</evidence>
<feature type="signal peptide" evidence="4">
    <location>
        <begin position="1"/>
        <end position="21"/>
    </location>
</feature>
<evidence type="ECO:0000259" key="5">
    <source>
        <dbReference type="PROSITE" id="PS50026"/>
    </source>
</evidence>
<gene>
    <name evidence="6" type="ORF">OEZ85_000134</name>
</gene>
<dbReference type="PANTHER" id="PTHR24104">
    <property type="entry name" value="E3 UBIQUITIN-PROTEIN LIGASE NHLRC1-RELATED"/>
    <property type="match status" value="1"/>
</dbReference>
<reference evidence="6 7" key="1">
    <citation type="submission" date="2023-05" db="EMBL/GenBank/DDBJ databases">
        <title>A 100% complete, gapless, phased diploid assembly of the Scenedesmus obliquus UTEX 3031 genome.</title>
        <authorList>
            <person name="Biondi T.C."/>
            <person name="Hanschen E.R."/>
            <person name="Kwon T."/>
            <person name="Eng W."/>
            <person name="Kruse C.P.S."/>
            <person name="Koehler S.I."/>
            <person name="Kunde Y."/>
            <person name="Gleasner C.D."/>
            <person name="You Mak K.T."/>
            <person name="Polle J."/>
            <person name="Hovde B.T."/>
            <person name="Starkenburg S.R."/>
        </authorList>
    </citation>
    <scope>NUCLEOTIDE SEQUENCE [LARGE SCALE GENOMIC DNA]</scope>
    <source>
        <strain evidence="6 7">DOE0152z</strain>
    </source>
</reference>
<dbReference type="InterPro" id="IPR050952">
    <property type="entry name" value="TRIM-NHL_E3_ligases"/>
</dbReference>
<feature type="repeat" description="NHL" evidence="3">
    <location>
        <begin position="432"/>
        <end position="456"/>
    </location>
</feature>
<proteinExistence type="predicted"/>
<dbReference type="Pfam" id="PF01436">
    <property type="entry name" value="NHL"/>
    <property type="match status" value="1"/>
</dbReference>
<feature type="domain" description="EGF-like" evidence="5">
    <location>
        <begin position="358"/>
        <end position="406"/>
    </location>
</feature>
<sequence>MFHHSVISFFVCLISLGTNCAEPQAAATVDVCHYSEQTGQYGLLQVPATDWEEIHAGHARDCCRDALVCGQQRLCGTAELPWAVDDKLKTCTPVCGAGLTWDNKEGCCKGTPSVCAGNPCAATPTNNFNGSCFAAEPPGTGYTCGCVAGTAWANGACTGAPSACTGDPCAATPTNNFNGSCFAAEPPGTGYTCGCVAGTTWANGACIGAPSACAGEPCAASPTNNFDGSCFAAGPPGTGYTCGCVAGTVWVNGACIGAPSACAGNPCAATPTNNFDGSCFAAEPPGTGYTCGCVAGTAWANGACTDVDACTTSTSNPCSAMPGKNRFNGTCIDEKPPSTGFSCGCIAGAVWSNGDCVDVNGCEGTYPCDPVTTPYSDGTCIDVPAPGTGFQCSCIAGFGWDGAACTPCVSVVAGDGDTQFNEDNIPATAAILNQPRGVAVDAGGNIYIADTDNFRVRRVSKATGLINTIAESVRAYDVLAGPDGNVYFGDIGGTLFTYNIAATTVTSRPLTSLADGSTQLLDAQLVGLALNPVNRLLYAAYESDPTDTASAFGGAIFSVNLSSPDPAVLATRFPAGDLNSAQYIAFNGAEEAFISTAGNRIYKWSGSGSPAPWNMGSSMPQQGAAATSVQFGIAWGIAIDAAGNMLVGETDRCRVWLVDASTGTLKLVAGNLGEVCGSNLDAGNPTLTQLNRPAGVAFGPGGRSAFIADTNNNRIMKVVLKCAGA</sequence>
<dbReference type="InterPro" id="IPR011042">
    <property type="entry name" value="6-blade_b-propeller_TolB-like"/>
</dbReference>
<protein>
    <recommendedName>
        <fullName evidence="5">EGF-like domain-containing protein</fullName>
    </recommendedName>
</protein>
<keyword evidence="2" id="KW-0245">EGF-like domain</keyword>
<dbReference type="InterPro" id="IPR000742">
    <property type="entry name" value="EGF"/>
</dbReference>